<dbReference type="SMART" id="SM00240">
    <property type="entry name" value="FHA"/>
    <property type="match status" value="1"/>
</dbReference>
<feature type="domain" description="FHA" evidence="1">
    <location>
        <begin position="50"/>
        <end position="99"/>
    </location>
</feature>
<gene>
    <name evidence="2" type="ORF">PPROV_000519800</name>
</gene>
<dbReference type="InterPro" id="IPR050923">
    <property type="entry name" value="Cell_Proc_Reg/RNA_Proc"/>
</dbReference>
<dbReference type="AlphaFoldDB" id="A0A830HIN5"/>
<evidence type="ECO:0000313" key="2">
    <source>
        <dbReference type="EMBL" id="GHP06453.1"/>
    </source>
</evidence>
<sequence>MPPAVKRLPPAPSSFSLTLAVVSGPSLSLSGESAPHGGFVGLRNLTKNRVTVGRTKASVLHVRDPGVSEKHAIFQWTGATWTVTDVGSSNGTIVNGDDLVVGVPRTLKSGDHVQLGLESAVRITVGPVEEANDAEQNHANNVAENGTEGAGARDVDEESVTVEAFLEAEAVRLATAIRERATSHVATLRKQAQVAREQMQSNATVAVA</sequence>
<dbReference type="Proteomes" id="UP000660262">
    <property type="component" value="Unassembled WGS sequence"/>
</dbReference>
<dbReference type="Gene3D" id="2.60.200.20">
    <property type="match status" value="1"/>
</dbReference>
<evidence type="ECO:0000313" key="3">
    <source>
        <dbReference type="Proteomes" id="UP000660262"/>
    </source>
</evidence>
<evidence type="ECO:0000259" key="1">
    <source>
        <dbReference type="PROSITE" id="PS50006"/>
    </source>
</evidence>
<accession>A0A830HIN5</accession>
<dbReference type="InterPro" id="IPR000253">
    <property type="entry name" value="FHA_dom"/>
</dbReference>
<proteinExistence type="predicted"/>
<dbReference type="InterPro" id="IPR008984">
    <property type="entry name" value="SMAD_FHA_dom_sf"/>
</dbReference>
<dbReference type="EMBL" id="BNJQ01000013">
    <property type="protein sequence ID" value="GHP06453.1"/>
    <property type="molecule type" value="Genomic_DNA"/>
</dbReference>
<dbReference type="PROSITE" id="PS50006">
    <property type="entry name" value="FHA_DOMAIN"/>
    <property type="match status" value="1"/>
</dbReference>
<dbReference type="PANTHER" id="PTHR23308">
    <property type="entry name" value="NUCLEAR INHIBITOR OF PROTEIN PHOSPHATASE-1"/>
    <property type="match status" value="1"/>
</dbReference>
<protein>
    <recommendedName>
        <fullName evidence="1">FHA domain-containing protein</fullName>
    </recommendedName>
</protein>
<name>A0A830HIN5_9CHLO</name>
<organism evidence="2 3">
    <name type="scientific">Pycnococcus provasolii</name>
    <dbReference type="NCBI Taxonomy" id="41880"/>
    <lineage>
        <taxon>Eukaryota</taxon>
        <taxon>Viridiplantae</taxon>
        <taxon>Chlorophyta</taxon>
        <taxon>Pseudoscourfieldiophyceae</taxon>
        <taxon>Pseudoscourfieldiales</taxon>
        <taxon>Pycnococcaceae</taxon>
        <taxon>Pycnococcus</taxon>
    </lineage>
</organism>
<dbReference type="Pfam" id="PF00498">
    <property type="entry name" value="FHA"/>
    <property type="match status" value="1"/>
</dbReference>
<dbReference type="OrthoDB" id="687730at2759"/>
<dbReference type="SUPFAM" id="SSF49879">
    <property type="entry name" value="SMAD/FHA domain"/>
    <property type="match status" value="1"/>
</dbReference>
<keyword evidence="3" id="KW-1185">Reference proteome</keyword>
<comment type="caution">
    <text evidence="2">The sequence shown here is derived from an EMBL/GenBank/DDBJ whole genome shotgun (WGS) entry which is preliminary data.</text>
</comment>
<reference evidence="2" key="1">
    <citation type="submission" date="2020-10" db="EMBL/GenBank/DDBJ databases">
        <title>Unveiling of a novel bifunctional photoreceptor, Dualchrome1, isolated from a cosmopolitan green alga.</title>
        <authorList>
            <person name="Suzuki S."/>
            <person name="Kawachi M."/>
        </authorList>
    </citation>
    <scope>NUCLEOTIDE SEQUENCE</scope>
    <source>
        <strain evidence="2">NIES 2893</strain>
    </source>
</reference>